<reference evidence="3 4" key="1">
    <citation type="submission" date="2024-03" db="EMBL/GenBank/DDBJ databases">
        <title>Aureococcus anophagefferens CCMP1851 and Kratosvirus quantuckense: Draft genome of a second virus-susceptible host strain in the model system.</title>
        <authorList>
            <person name="Chase E."/>
            <person name="Truchon A.R."/>
            <person name="Schepens W."/>
            <person name="Wilhelm S.W."/>
        </authorList>
    </citation>
    <scope>NUCLEOTIDE SEQUENCE [LARGE SCALE GENOMIC DNA]</scope>
    <source>
        <strain evidence="3 4">CCMP1851</strain>
    </source>
</reference>
<dbReference type="Proteomes" id="UP001363151">
    <property type="component" value="Unassembled WGS sequence"/>
</dbReference>
<evidence type="ECO:0000313" key="4">
    <source>
        <dbReference type="Proteomes" id="UP001363151"/>
    </source>
</evidence>
<feature type="transmembrane region" description="Helical" evidence="1">
    <location>
        <begin position="64"/>
        <end position="85"/>
    </location>
</feature>
<keyword evidence="1" id="KW-1133">Transmembrane helix</keyword>
<keyword evidence="4" id="KW-1185">Reference proteome</keyword>
<dbReference type="EMBL" id="JBBJCI010000219">
    <property type="protein sequence ID" value="KAK7239939.1"/>
    <property type="molecule type" value="Genomic_DNA"/>
</dbReference>
<dbReference type="Gene3D" id="3.90.190.10">
    <property type="entry name" value="Protein tyrosine phosphatase superfamily"/>
    <property type="match status" value="1"/>
</dbReference>
<feature type="transmembrane region" description="Helical" evidence="1">
    <location>
        <begin position="20"/>
        <end position="44"/>
    </location>
</feature>
<dbReference type="InterPro" id="IPR029021">
    <property type="entry name" value="Prot-tyrosine_phosphatase-like"/>
</dbReference>
<dbReference type="PANTHER" id="PTHR46274">
    <property type="entry name" value="PHOSPHATIDYLINOSITOL PHOSPHATASE"/>
    <property type="match status" value="1"/>
</dbReference>
<dbReference type="SMART" id="SM00195">
    <property type="entry name" value="DSPc"/>
    <property type="match status" value="1"/>
</dbReference>
<evidence type="ECO:0000256" key="1">
    <source>
        <dbReference type="SAM" id="Phobius"/>
    </source>
</evidence>
<dbReference type="InterPro" id="IPR000340">
    <property type="entry name" value="Dual-sp_phosphatase_cat-dom"/>
</dbReference>
<sequence length="306" mass="32187">MNDASTATSFAGRSALVGPFVAATALLAFAGANVVVAGSPVLLLVHKFLKKSEGNSLAGRVVKVVALASAWVGWSVAVAAVPLAVLFRQPVTAYHALAVYAPLLVIAFKRNREVPYPKPCTVLLRVLFDLPLVATGWALRRCGVRLFTPFASIIDDDIVQGAMPFALDVPELVGAPYNVCAVVNMCKEWPGPTAAYAAHGVAQCRLPFQDTTAPSEDALREGAAFIRAQLDANPGKRVYVHCKGGIARASTMALAHYIINEGREAHAAVEVLKSKRDVVLTSAADYSSIRALDAERAAAAAAAAAR</sequence>
<feature type="domain" description="Tyrosine specific protein phosphatases" evidence="2">
    <location>
        <begin position="216"/>
        <end position="287"/>
    </location>
</feature>
<keyword evidence="1" id="KW-0472">Membrane</keyword>
<dbReference type="InterPro" id="IPR000387">
    <property type="entry name" value="Tyr_Pase_dom"/>
</dbReference>
<feature type="transmembrane region" description="Helical" evidence="1">
    <location>
        <begin position="91"/>
        <end position="108"/>
    </location>
</feature>
<accession>A0ABR1FW65</accession>
<keyword evidence="1" id="KW-0812">Transmembrane</keyword>
<dbReference type="PROSITE" id="PS50056">
    <property type="entry name" value="TYR_PHOSPHATASE_2"/>
    <property type="match status" value="1"/>
</dbReference>
<dbReference type="Pfam" id="PF00782">
    <property type="entry name" value="DSPc"/>
    <property type="match status" value="1"/>
</dbReference>
<proteinExistence type="predicted"/>
<protein>
    <submittedName>
        <fullName evidence="3">Dual specificity phosphatase</fullName>
    </submittedName>
</protein>
<dbReference type="InterPro" id="IPR020422">
    <property type="entry name" value="TYR_PHOSPHATASE_DUAL_dom"/>
</dbReference>
<dbReference type="PANTHER" id="PTHR46274:SF6">
    <property type="entry name" value="TYR_PHOSPHATASE_2 DOMAIN-CONTAINING PROTEIN"/>
    <property type="match status" value="1"/>
</dbReference>
<dbReference type="SUPFAM" id="SSF52799">
    <property type="entry name" value="(Phosphotyrosine protein) phosphatases II"/>
    <property type="match status" value="1"/>
</dbReference>
<gene>
    <name evidence="3" type="ORF">SO694_00118016</name>
</gene>
<organism evidence="3 4">
    <name type="scientific">Aureococcus anophagefferens</name>
    <name type="common">Harmful bloom alga</name>
    <dbReference type="NCBI Taxonomy" id="44056"/>
    <lineage>
        <taxon>Eukaryota</taxon>
        <taxon>Sar</taxon>
        <taxon>Stramenopiles</taxon>
        <taxon>Ochrophyta</taxon>
        <taxon>Pelagophyceae</taxon>
        <taxon>Pelagomonadales</taxon>
        <taxon>Pelagomonadaceae</taxon>
        <taxon>Aureococcus</taxon>
    </lineage>
</organism>
<evidence type="ECO:0000259" key="2">
    <source>
        <dbReference type="PROSITE" id="PS50056"/>
    </source>
</evidence>
<comment type="caution">
    <text evidence="3">The sequence shown here is derived from an EMBL/GenBank/DDBJ whole genome shotgun (WGS) entry which is preliminary data.</text>
</comment>
<name>A0ABR1FW65_AURAN</name>
<evidence type="ECO:0000313" key="3">
    <source>
        <dbReference type="EMBL" id="KAK7239939.1"/>
    </source>
</evidence>